<dbReference type="EMBL" id="FOCV01000002">
    <property type="protein sequence ID" value="SEN09031.1"/>
    <property type="molecule type" value="Genomic_DNA"/>
</dbReference>
<dbReference type="EC" id="3.1.1.-" evidence="2"/>
<evidence type="ECO:0000313" key="4">
    <source>
        <dbReference type="Proteomes" id="UP000183063"/>
    </source>
</evidence>
<reference evidence="4" key="1">
    <citation type="submission" date="2016-10" db="EMBL/GenBank/DDBJ databases">
        <authorList>
            <person name="Wibberg D."/>
        </authorList>
    </citation>
    <scope>NUCLEOTIDE SEQUENCE [LARGE SCALE GENOMIC DNA]</scope>
</reference>
<evidence type="ECO:0000313" key="2">
    <source>
        <dbReference type="EMBL" id="SEH53014.1"/>
    </source>
</evidence>
<dbReference type="Proteomes" id="UP000183063">
    <property type="component" value="Unassembled WGS sequence"/>
</dbReference>
<reference evidence="2" key="2">
    <citation type="submission" date="2016-10" db="EMBL/GenBank/DDBJ databases">
        <authorList>
            <person name="de Groot N.N."/>
        </authorList>
    </citation>
    <scope>NUCLEOTIDE SEQUENCE [LARGE SCALE GENOMIC DNA]</scope>
    <source>
        <strain evidence="2">CCBAU85039</strain>
    </source>
</reference>
<dbReference type="SUPFAM" id="SSF56601">
    <property type="entry name" value="beta-lactamase/transpeptidase-like"/>
    <property type="match status" value="1"/>
</dbReference>
<dbReference type="Gene3D" id="3.40.710.10">
    <property type="entry name" value="DD-peptidase/beta-lactamase superfamily"/>
    <property type="match status" value="1"/>
</dbReference>
<protein>
    <submittedName>
        <fullName evidence="3">CubicO group peptidase, beta-lactamase class C family</fullName>
    </submittedName>
    <submittedName>
        <fullName evidence="2">Esterase EstB</fullName>
        <ecNumber evidence="2">3.1.1.-</ecNumber>
    </submittedName>
</protein>
<evidence type="ECO:0000259" key="1">
    <source>
        <dbReference type="Pfam" id="PF00144"/>
    </source>
</evidence>
<evidence type="ECO:0000313" key="3">
    <source>
        <dbReference type="EMBL" id="SEN09031.1"/>
    </source>
</evidence>
<dbReference type="EMBL" id="FNXB01000004">
    <property type="protein sequence ID" value="SEH53014.1"/>
    <property type="molecule type" value="Genomic_DNA"/>
</dbReference>
<dbReference type="RefSeq" id="WP_072371421.1">
    <property type="nucleotide sequence ID" value="NZ_FNXB01000004.1"/>
</dbReference>
<reference evidence="3 5" key="3">
    <citation type="submission" date="2016-10" db="EMBL/GenBank/DDBJ databases">
        <authorList>
            <person name="Varghese N."/>
            <person name="Submissions S."/>
        </authorList>
    </citation>
    <scope>NUCLEOTIDE SEQUENCE [LARGE SCALE GENOMIC DNA]</scope>
    <source>
        <strain evidence="3 5">CGMCC 1.7071</strain>
    </source>
</reference>
<dbReference type="InterPro" id="IPR001466">
    <property type="entry name" value="Beta-lactam-related"/>
</dbReference>
<dbReference type="PANTHER" id="PTHR43283:SF3">
    <property type="entry name" value="BETA-LACTAMASE FAMILY PROTEIN (AFU_ORTHOLOGUE AFUA_5G07500)"/>
    <property type="match status" value="1"/>
</dbReference>
<dbReference type="Proteomes" id="UP000198939">
    <property type="component" value="Unassembled WGS sequence"/>
</dbReference>
<accession>A0A1H8DNV8</accession>
<keyword evidence="2" id="KW-0378">Hydrolase</keyword>
<dbReference type="InterPro" id="IPR050789">
    <property type="entry name" value="Diverse_Enzym_Activities"/>
</dbReference>
<evidence type="ECO:0000313" key="5">
    <source>
        <dbReference type="Proteomes" id="UP000198939"/>
    </source>
</evidence>
<sequence>MSCYAIVRPDPKMTRLLDSAIDSALDEKRLVGTVVLVAREGRIVYSRAAGMANRESGQPMSTDTIFRLSSVTKPIVAIAAMRLVEEGRIDPADPVARWLPYFCPPLADGSASVITIHHLLTHTAGLGDGFNGDASKRKPLGADIAGRHPSIALEEKLRHLATQPLLYEPGKRWRYSISMDVLGGIIEKETSAPLGEAVAALVTEPLGLSDTAFHVTDRGRLAVPYKNAAPQPEPMGREDSIITPSGVFGYSPGRIFDPDIYHSASGGMAGTAGDILAILETIRRGGAPLLDASTVSAMIRDQTNGLTGLQRPGLGFGYGWAVVTDPDRAGLPLARGAIQWGGVYGHSWFIDPERSLTVVALTNTALEGLFGAFPFDIGTAIYQAL</sequence>
<feature type="domain" description="Beta-lactamase-related" evidence="1">
    <location>
        <begin position="17"/>
        <end position="365"/>
    </location>
</feature>
<dbReference type="STRING" id="501024.RTCCBAU85039_0960"/>
<dbReference type="OrthoDB" id="9808046at2"/>
<organism evidence="2 4">
    <name type="scientific">Rhizobium tibeticum</name>
    <dbReference type="NCBI Taxonomy" id="501024"/>
    <lineage>
        <taxon>Bacteria</taxon>
        <taxon>Pseudomonadati</taxon>
        <taxon>Pseudomonadota</taxon>
        <taxon>Alphaproteobacteria</taxon>
        <taxon>Hyphomicrobiales</taxon>
        <taxon>Rhizobiaceae</taxon>
        <taxon>Rhizobium/Agrobacterium group</taxon>
        <taxon>Rhizobium</taxon>
    </lineage>
</organism>
<proteinExistence type="predicted"/>
<dbReference type="GO" id="GO:0016787">
    <property type="term" value="F:hydrolase activity"/>
    <property type="evidence" value="ECO:0007669"/>
    <property type="project" value="UniProtKB-KW"/>
</dbReference>
<dbReference type="PANTHER" id="PTHR43283">
    <property type="entry name" value="BETA-LACTAMASE-RELATED"/>
    <property type="match status" value="1"/>
</dbReference>
<gene>
    <name evidence="2" type="primary">estB</name>
    <name evidence="2" type="ORF">RTCCBAU85039_0960</name>
    <name evidence="3" type="ORF">SAMN05216228_1002139</name>
</gene>
<name>A0A1H8DNV8_9HYPH</name>
<dbReference type="InterPro" id="IPR012338">
    <property type="entry name" value="Beta-lactam/transpept-like"/>
</dbReference>
<dbReference type="AlphaFoldDB" id="A0A1H8DNV8"/>
<keyword evidence="5" id="KW-1185">Reference proteome</keyword>
<dbReference type="Pfam" id="PF00144">
    <property type="entry name" value="Beta-lactamase"/>
    <property type="match status" value="1"/>
</dbReference>